<comment type="function">
    <text evidence="10">IGPS catalyzes the conversion of PRFAR and glutamine to IGP, AICAR and glutamate. The HisH subunit catalyzes the hydrolysis of glutamine to glutamate and ammonia as part of the synthesis of IGP and AICAR. The resulting ammonia molecule is channeled to the active site of HisF.</text>
</comment>
<dbReference type="Proteomes" id="UP000600139">
    <property type="component" value="Unassembled WGS sequence"/>
</dbReference>
<evidence type="ECO:0000256" key="5">
    <source>
        <dbReference type="ARBA" id="ARBA00022962"/>
    </source>
</evidence>
<reference evidence="13" key="1">
    <citation type="submission" date="2021-01" db="EMBL/GenBank/DDBJ databases">
        <title>Modified the classification status of verrucomicrobia.</title>
        <authorList>
            <person name="Feng X."/>
        </authorList>
    </citation>
    <scope>NUCLEOTIDE SEQUENCE</scope>
    <source>
        <strain evidence="13">JCM 18052</strain>
    </source>
</reference>
<comment type="catalytic activity">
    <reaction evidence="8 10">
        <text>5-[(5-phospho-1-deoxy-D-ribulos-1-ylimino)methylamino]-1-(5-phospho-beta-D-ribosyl)imidazole-4-carboxamide + L-glutamine = D-erythro-1-(imidazol-4-yl)glycerol 3-phosphate + 5-amino-1-(5-phospho-beta-D-ribosyl)imidazole-4-carboxamide + L-glutamate + H(+)</text>
        <dbReference type="Rhea" id="RHEA:24793"/>
        <dbReference type="ChEBI" id="CHEBI:15378"/>
        <dbReference type="ChEBI" id="CHEBI:29985"/>
        <dbReference type="ChEBI" id="CHEBI:58278"/>
        <dbReference type="ChEBI" id="CHEBI:58359"/>
        <dbReference type="ChEBI" id="CHEBI:58475"/>
        <dbReference type="ChEBI" id="CHEBI:58525"/>
        <dbReference type="EC" id="4.3.2.10"/>
    </reaction>
</comment>
<keyword evidence="14" id="KW-1185">Reference proteome</keyword>
<evidence type="ECO:0000256" key="8">
    <source>
        <dbReference type="ARBA" id="ARBA00047838"/>
    </source>
</evidence>
<keyword evidence="3 10" id="KW-0028">Amino-acid biosynthesis</keyword>
<dbReference type="CDD" id="cd01748">
    <property type="entry name" value="GATase1_IGP_Synthase"/>
    <property type="match status" value="1"/>
</dbReference>
<comment type="subunit">
    <text evidence="2 10">Heterodimer of HisH and HisF.</text>
</comment>
<evidence type="ECO:0000256" key="3">
    <source>
        <dbReference type="ARBA" id="ARBA00022605"/>
    </source>
</evidence>
<keyword evidence="10" id="KW-0963">Cytoplasm</keyword>
<name>A0A934R623_9BACT</name>
<dbReference type="EMBL" id="JAENIK010000012">
    <property type="protein sequence ID" value="MBK1817871.1"/>
    <property type="molecule type" value="Genomic_DNA"/>
</dbReference>
<organism evidence="13 14">
    <name type="scientific">Luteolibacter yonseiensis</name>
    <dbReference type="NCBI Taxonomy" id="1144680"/>
    <lineage>
        <taxon>Bacteria</taxon>
        <taxon>Pseudomonadati</taxon>
        <taxon>Verrucomicrobiota</taxon>
        <taxon>Verrucomicrobiia</taxon>
        <taxon>Verrucomicrobiales</taxon>
        <taxon>Verrucomicrobiaceae</taxon>
        <taxon>Luteolibacter</taxon>
    </lineage>
</organism>
<dbReference type="Pfam" id="PF00117">
    <property type="entry name" value="GATase"/>
    <property type="match status" value="1"/>
</dbReference>
<dbReference type="GO" id="GO:0016829">
    <property type="term" value="F:lyase activity"/>
    <property type="evidence" value="ECO:0007669"/>
    <property type="project" value="UniProtKB-KW"/>
</dbReference>
<dbReference type="EC" id="3.5.1.2" evidence="10"/>
<evidence type="ECO:0000256" key="4">
    <source>
        <dbReference type="ARBA" id="ARBA00022801"/>
    </source>
</evidence>
<evidence type="ECO:0000259" key="12">
    <source>
        <dbReference type="Pfam" id="PF00117"/>
    </source>
</evidence>
<dbReference type="InterPro" id="IPR010139">
    <property type="entry name" value="Imidazole-glycPsynth_HisH"/>
</dbReference>
<dbReference type="SUPFAM" id="SSF52317">
    <property type="entry name" value="Class I glutamine amidotransferase-like"/>
    <property type="match status" value="1"/>
</dbReference>
<evidence type="ECO:0000256" key="6">
    <source>
        <dbReference type="ARBA" id="ARBA00023102"/>
    </source>
</evidence>
<dbReference type="Gene3D" id="3.40.50.880">
    <property type="match status" value="1"/>
</dbReference>
<keyword evidence="7 10" id="KW-0456">Lyase</keyword>
<dbReference type="EC" id="4.3.2.10" evidence="10"/>
<dbReference type="AlphaFoldDB" id="A0A934R623"/>
<feature type="active site" description="Nucleophile" evidence="10 11">
    <location>
        <position position="80"/>
    </location>
</feature>
<dbReference type="GO" id="GO:0000107">
    <property type="term" value="F:imidazoleglycerol-phosphate synthase activity"/>
    <property type="evidence" value="ECO:0007669"/>
    <property type="project" value="UniProtKB-UniRule"/>
</dbReference>
<evidence type="ECO:0000256" key="1">
    <source>
        <dbReference type="ARBA" id="ARBA00005091"/>
    </source>
</evidence>
<evidence type="ECO:0000313" key="14">
    <source>
        <dbReference type="Proteomes" id="UP000600139"/>
    </source>
</evidence>
<keyword evidence="4 10" id="KW-0378">Hydrolase</keyword>
<dbReference type="PROSITE" id="PS51273">
    <property type="entry name" value="GATASE_TYPE_1"/>
    <property type="match status" value="1"/>
</dbReference>
<evidence type="ECO:0000256" key="9">
    <source>
        <dbReference type="ARBA" id="ARBA00049534"/>
    </source>
</evidence>
<evidence type="ECO:0000313" key="13">
    <source>
        <dbReference type="EMBL" id="MBK1817871.1"/>
    </source>
</evidence>
<feature type="domain" description="Glutamine amidotransferase" evidence="12">
    <location>
        <begin position="5"/>
        <end position="201"/>
    </location>
</feature>
<evidence type="ECO:0000256" key="11">
    <source>
        <dbReference type="PIRSR" id="PIRSR000495-1"/>
    </source>
</evidence>
<accession>A0A934R623</accession>
<dbReference type="GO" id="GO:0000105">
    <property type="term" value="P:L-histidine biosynthetic process"/>
    <property type="evidence" value="ECO:0007669"/>
    <property type="project" value="UniProtKB-UniRule"/>
</dbReference>
<keyword evidence="6 10" id="KW-0368">Histidine biosynthesis</keyword>
<sequence>MKTGIIDYGGGNLRSVANALRSLGQDPVIIASPEQVGDVTHLLLPGQGEFGDTMRRLEERGLASFLKNWIGEDRPYFGICVGYQILFDNSEEAPEVCGLGVLPGTVRRFHDEPGLKIPHMGWNSAAGTRGDTRVWQGLGADPYFYYIHSYFPEPAAPDDIVARTTYGTQTFAGAVERGNLFACQFHPEKSQETGLRLIRNFLGI</sequence>
<proteinExistence type="inferred from homology"/>
<evidence type="ECO:0000256" key="7">
    <source>
        <dbReference type="ARBA" id="ARBA00023239"/>
    </source>
</evidence>
<protein>
    <recommendedName>
        <fullName evidence="10">Imidazole glycerol phosphate synthase subunit HisH</fullName>
        <ecNumber evidence="10">4.3.2.10</ecNumber>
    </recommendedName>
    <alternativeName>
        <fullName evidence="10">IGP synthase glutaminase subunit</fullName>
        <ecNumber evidence="10">3.5.1.2</ecNumber>
    </alternativeName>
    <alternativeName>
        <fullName evidence="10">IGP synthase subunit HisH</fullName>
    </alternativeName>
    <alternativeName>
        <fullName evidence="10">ImGP synthase subunit HisH</fullName>
        <shortName evidence="10">IGPS subunit HisH</shortName>
    </alternativeName>
</protein>
<dbReference type="NCBIfam" id="TIGR01855">
    <property type="entry name" value="IMP_synth_hisH"/>
    <property type="match status" value="1"/>
</dbReference>
<feature type="active site" evidence="10 11">
    <location>
        <position position="188"/>
    </location>
</feature>
<comment type="subcellular location">
    <subcellularLocation>
        <location evidence="10">Cytoplasm</location>
    </subcellularLocation>
</comment>
<evidence type="ECO:0000256" key="2">
    <source>
        <dbReference type="ARBA" id="ARBA00011152"/>
    </source>
</evidence>
<dbReference type="InterPro" id="IPR029062">
    <property type="entry name" value="Class_I_gatase-like"/>
</dbReference>
<comment type="pathway">
    <text evidence="1 10">Amino-acid biosynthesis; L-histidine biosynthesis; L-histidine from 5-phospho-alpha-D-ribose 1-diphosphate: step 5/9.</text>
</comment>
<gene>
    <name evidence="10 13" type="primary">hisH</name>
    <name evidence="13" type="ORF">JIN84_19780</name>
</gene>
<dbReference type="HAMAP" id="MF_00278">
    <property type="entry name" value="HisH"/>
    <property type="match status" value="1"/>
</dbReference>
<dbReference type="PANTHER" id="PTHR42701">
    <property type="entry name" value="IMIDAZOLE GLYCEROL PHOSPHATE SYNTHASE SUBUNIT HISH"/>
    <property type="match status" value="1"/>
</dbReference>
<evidence type="ECO:0000256" key="10">
    <source>
        <dbReference type="HAMAP-Rule" id="MF_00278"/>
    </source>
</evidence>
<keyword evidence="5 10" id="KW-0315">Glutamine amidotransferase</keyword>
<comment type="caution">
    <text evidence="13">The sequence shown here is derived from an EMBL/GenBank/DDBJ whole genome shotgun (WGS) entry which is preliminary data.</text>
</comment>
<dbReference type="GO" id="GO:0005737">
    <property type="term" value="C:cytoplasm"/>
    <property type="evidence" value="ECO:0007669"/>
    <property type="project" value="UniProtKB-SubCell"/>
</dbReference>
<dbReference type="RefSeq" id="WP_200352798.1">
    <property type="nucleotide sequence ID" value="NZ_BAABHZ010000001.1"/>
</dbReference>
<feature type="active site" evidence="10 11">
    <location>
        <position position="186"/>
    </location>
</feature>
<dbReference type="InterPro" id="IPR017926">
    <property type="entry name" value="GATASE"/>
</dbReference>
<dbReference type="PIRSF" id="PIRSF000495">
    <property type="entry name" value="Amidotransf_hisH"/>
    <property type="match status" value="1"/>
</dbReference>
<dbReference type="GO" id="GO:0004359">
    <property type="term" value="F:glutaminase activity"/>
    <property type="evidence" value="ECO:0007669"/>
    <property type="project" value="UniProtKB-EC"/>
</dbReference>
<dbReference type="PANTHER" id="PTHR42701:SF1">
    <property type="entry name" value="IMIDAZOLE GLYCEROL PHOSPHATE SYNTHASE SUBUNIT HISH"/>
    <property type="match status" value="1"/>
</dbReference>
<comment type="catalytic activity">
    <reaction evidence="9 10">
        <text>L-glutamine + H2O = L-glutamate + NH4(+)</text>
        <dbReference type="Rhea" id="RHEA:15889"/>
        <dbReference type="ChEBI" id="CHEBI:15377"/>
        <dbReference type="ChEBI" id="CHEBI:28938"/>
        <dbReference type="ChEBI" id="CHEBI:29985"/>
        <dbReference type="ChEBI" id="CHEBI:58359"/>
        <dbReference type="EC" id="3.5.1.2"/>
    </reaction>
</comment>